<dbReference type="AlphaFoldDB" id="A0A0C1C4V1"/>
<dbReference type="EMBL" id="JSAM01000127">
    <property type="protein sequence ID" value="KIA76230.1"/>
    <property type="molecule type" value="Genomic_DNA"/>
</dbReference>
<proteinExistence type="inferred from homology"/>
<protein>
    <submittedName>
        <fullName evidence="3">Uncharacterized protein</fullName>
    </submittedName>
</protein>
<gene>
    <name evidence="3" type="ORF">DB43_AQ00360</name>
</gene>
<reference evidence="3 4" key="1">
    <citation type="journal article" date="2014" name="Mol. Biol. Evol.">
        <title>Massive expansion of Ubiquitination-related gene families within the Chlamydiae.</title>
        <authorList>
            <person name="Domman D."/>
            <person name="Collingro A."/>
            <person name="Lagkouvardos I."/>
            <person name="Gehre L."/>
            <person name="Weinmaier T."/>
            <person name="Rattei T."/>
            <person name="Subtil A."/>
            <person name="Horn M."/>
        </authorList>
    </citation>
    <scope>NUCLEOTIDE SEQUENCE [LARGE SCALE GENOMIC DNA]</scope>
    <source>
        <strain evidence="3 4">OEW1</strain>
    </source>
</reference>
<evidence type="ECO:0000313" key="3">
    <source>
        <dbReference type="EMBL" id="KIA76230.1"/>
    </source>
</evidence>
<dbReference type="InterPro" id="IPR036291">
    <property type="entry name" value="NAD(P)-bd_dom_sf"/>
</dbReference>
<accession>A0A0C1C4V1</accession>
<dbReference type="Pfam" id="PF00106">
    <property type="entry name" value="adh_short"/>
    <property type="match status" value="1"/>
</dbReference>
<dbReference type="Proteomes" id="UP000031307">
    <property type="component" value="Unassembled WGS sequence"/>
</dbReference>
<organism evidence="3 4">
    <name type="scientific">Parachlamydia acanthamoebae</name>
    <dbReference type="NCBI Taxonomy" id="83552"/>
    <lineage>
        <taxon>Bacteria</taxon>
        <taxon>Pseudomonadati</taxon>
        <taxon>Chlamydiota</taxon>
        <taxon>Chlamydiia</taxon>
        <taxon>Parachlamydiales</taxon>
        <taxon>Parachlamydiaceae</taxon>
        <taxon>Parachlamydia</taxon>
    </lineage>
</organism>
<dbReference type="SUPFAM" id="SSF51735">
    <property type="entry name" value="NAD(P)-binding Rossmann-fold domains"/>
    <property type="match status" value="1"/>
</dbReference>
<evidence type="ECO:0000256" key="2">
    <source>
        <dbReference type="ARBA" id="ARBA00023002"/>
    </source>
</evidence>
<sequence>MSLAGKCIVIIGRSSGIGLAIAQLAVNKGFEVVIASRSQQKLDKAKEIIGSSVIVKQLDVSDEHNVKNFFSEIGHFDYLATPGSSSSTGSCLELDTSIARASFDSKFWGQYYSIKYGMPHISKNGAIVLFSGVLHLN</sequence>
<dbReference type="InterPro" id="IPR051122">
    <property type="entry name" value="SDR_DHRS6-like"/>
</dbReference>
<dbReference type="Gene3D" id="3.40.50.720">
    <property type="entry name" value="NAD(P)-binding Rossmann-like Domain"/>
    <property type="match status" value="1"/>
</dbReference>
<keyword evidence="2" id="KW-0560">Oxidoreductase</keyword>
<dbReference type="PATRIC" id="fig|83552.4.peg.2680"/>
<evidence type="ECO:0000313" key="4">
    <source>
        <dbReference type="Proteomes" id="UP000031307"/>
    </source>
</evidence>
<comment type="similarity">
    <text evidence="1">Belongs to the short-chain dehydrogenases/reductases (SDR) family.</text>
</comment>
<comment type="caution">
    <text evidence="3">The sequence shown here is derived from an EMBL/GenBank/DDBJ whole genome shotgun (WGS) entry which is preliminary data.</text>
</comment>
<evidence type="ECO:0000256" key="1">
    <source>
        <dbReference type="ARBA" id="ARBA00006484"/>
    </source>
</evidence>
<dbReference type="PANTHER" id="PTHR43477">
    <property type="entry name" value="DIHYDROANTICAPSIN 7-DEHYDROGENASE"/>
    <property type="match status" value="1"/>
</dbReference>
<dbReference type="PANTHER" id="PTHR43477:SF1">
    <property type="entry name" value="DIHYDROANTICAPSIN 7-DEHYDROGENASE"/>
    <property type="match status" value="1"/>
</dbReference>
<name>A0A0C1C4V1_9BACT</name>
<dbReference type="InterPro" id="IPR002347">
    <property type="entry name" value="SDR_fam"/>
</dbReference>
<dbReference type="GO" id="GO:0016491">
    <property type="term" value="F:oxidoreductase activity"/>
    <property type="evidence" value="ECO:0007669"/>
    <property type="project" value="UniProtKB-KW"/>
</dbReference>